<proteinExistence type="predicted"/>
<sequence>MQAARHRGHHGRAECTGTAASGAHRTLDVTDAARLPRCRRRGACPDVVGTITPVNRCFRRPLADRKTTLTRAGARRQGQRLADAYCFGCCCWMHG</sequence>
<name>A0A4C1ZWD7_EUMVA</name>
<protein>
    <submittedName>
        <fullName evidence="1">Uncharacterized protein</fullName>
    </submittedName>
</protein>
<accession>A0A4C1ZWD7</accession>
<organism evidence="1 2">
    <name type="scientific">Eumeta variegata</name>
    <name type="common">Bagworm moth</name>
    <name type="synonym">Eumeta japonica</name>
    <dbReference type="NCBI Taxonomy" id="151549"/>
    <lineage>
        <taxon>Eukaryota</taxon>
        <taxon>Metazoa</taxon>
        <taxon>Ecdysozoa</taxon>
        <taxon>Arthropoda</taxon>
        <taxon>Hexapoda</taxon>
        <taxon>Insecta</taxon>
        <taxon>Pterygota</taxon>
        <taxon>Neoptera</taxon>
        <taxon>Endopterygota</taxon>
        <taxon>Lepidoptera</taxon>
        <taxon>Glossata</taxon>
        <taxon>Ditrysia</taxon>
        <taxon>Tineoidea</taxon>
        <taxon>Psychidae</taxon>
        <taxon>Oiketicinae</taxon>
        <taxon>Eumeta</taxon>
    </lineage>
</organism>
<dbReference type="EMBL" id="BGZK01002164">
    <property type="protein sequence ID" value="GBP91359.1"/>
    <property type="molecule type" value="Genomic_DNA"/>
</dbReference>
<evidence type="ECO:0000313" key="2">
    <source>
        <dbReference type="Proteomes" id="UP000299102"/>
    </source>
</evidence>
<keyword evidence="2" id="KW-1185">Reference proteome</keyword>
<dbReference type="AlphaFoldDB" id="A0A4C1ZWD7"/>
<dbReference type="Proteomes" id="UP000299102">
    <property type="component" value="Unassembled WGS sequence"/>
</dbReference>
<reference evidence="1 2" key="1">
    <citation type="journal article" date="2019" name="Commun. Biol.">
        <title>The bagworm genome reveals a unique fibroin gene that provides high tensile strength.</title>
        <authorList>
            <person name="Kono N."/>
            <person name="Nakamura H."/>
            <person name="Ohtoshi R."/>
            <person name="Tomita M."/>
            <person name="Numata K."/>
            <person name="Arakawa K."/>
        </authorList>
    </citation>
    <scope>NUCLEOTIDE SEQUENCE [LARGE SCALE GENOMIC DNA]</scope>
</reference>
<evidence type="ECO:0000313" key="1">
    <source>
        <dbReference type="EMBL" id="GBP91359.1"/>
    </source>
</evidence>
<comment type="caution">
    <text evidence="1">The sequence shown here is derived from an EMBL/GenBank/DDBJ whole genome shotgun (WGS) entry which is preliminary data.</text>
</comment>
<gene>
    <name evidence="1" type="ORF">EVAR_66976_1</name>
</gene>